<sequence length="291" mass="32152">MKQATTRQEPLHEAQTPPEQPAPGAGDLAAEARGGPRSPIRTLRILDIVAESHEGIGLGQLSQRLDIPKTSLFNMLRPLVTAGYLLQIDNAYILGPETLRLSFRASRNSAFLRVMRPTLELCASRLGETVAFVMLEEAQARTEYMDVVEANRPIRYVVRPGEVRPLYCTAAGLAILAWQPTHQVQQYLRSIERRKMTPSTEIDSDAILARLQEIRRTGTSVTLGEYNEEICGIAAPVFCRPNVAFGAITAGAPIARALASKDAYVRLVKEAAESISMELVRPHSRVEPKER</sequence>
<dbReference type="InterPro" id="IPR036388">
    <property type="entry name" value="WH-like_DNA-bd_sf"/>
</dbReference>
<gene>
    <name evidence="7" type="ORF">FOZ76_22740</name>
</gene>
<dbReference type="OrthoDB" id="13103at2"/>
<dbReference type="Pfam" id="PF09339">
    <property type="entry name" value="HTH_IclR"/>
    <property type="match status" value="1"/>
</dbReference>
<reference evidence="7 8" key="1">
    <citation type="submission" date="2019-07" db="EMBL/GenBank/DDBJ databases">
        <title>Qingshengfaniella alkalisoli gen. nov., sp. nov., isolated from saline soil.</title>
        <authorList>
            <person name="Xu L."/>
            <person name="Huang X.-X."/>
            <person name="Sun J.-Q."/>
        </authorList>
    </citation>
    <scope>NUCLEOTIDE SEQUENCE [LARGE SCALE GENOMIC DNA]</scope>
    <source>
        <strain evidence="7 8">DSM 27279</strain>
    </source>
</reference>
<dbReference type="Gene3D" id="1.10.10.10">
    <property type="entry name" value="Winged helix-like DNA-binding domain superfamily/Winged helix DNA-binding domain"/>
    <property type="match status" value="1"/>
</dbReference>
<dbReference type="EMBL" id="VLTJ01000039">
    <property type="protein sequence ID" value="TSH90624.1"/>
    <property type="molecule type" value="Genomic_DNA"/>
</dbReference>
<name>A0A556ACK5_9BURK</name>
<protein>
    <submittedName>
        <fullName evidence="7">IclR family transcriptional regulator</fullName>
    </submittedName>
</protein>
<dbReference type="PROSITE" id="PS51077">
    <property type="entry name" value="HTH_ICLR"/>
    <property type="match status" value="1"/>
</dbReference>
<evidence type="ECO:0000256" key="4">
    <source>
        <dbReference type="SAM" id="MobiDB-lite"/>
    </source>
</evidence>
<dbReference type="GO" id="GO:0003677">
    <property type="term" value="F:DNA binding"/>
    <property type="evidence" value="ECO:0007669"/>
    <property type="project" value="UniProtKB-KW"/>
</dbReference>
<evidence type="ECO:0000256" key="1">
    <source>
        <dbReference type="ARBA" id="ARBA00023015"/>
    </source>
</evidence>
<evidence type="ECO:0000259" key="6">
    <source>
        <dbReference type="PROSITE" id="PS51078"/>
    </source>
</evidence>
<dbReference type="Proteomes" id="UP000318405">
    <property type="component" value="Unassembled WGS sequence"/>
</dbReference>
<feature type="domain" description="HTH iclR-type" evidence="5">
    <location>
        <begin position="36"/>
        <end position="96"/>
    </location>
</feature>
<dbReference type="RefSeq" id="WP_143950541.1">
    <property type="nucleotide sequence ID" value="NZ_BAABMB010000003.1"/>
</dbReference>
<feature type="region of interest" description="Disordered" evidence="4">
    <location>
        <begin position="1"/>
        <end position="35"/>
    </location>
</feature>
<dbReference type="PANTHER" id="PTHR30136">
    <property type="entry name" value="HELIX-TURN-HELIX TRANSCRIPTIONAL REGULATOR, ICLR FAMILY"/>
    <property type="match status" value="1"/>
</dbReference>
<keyword evidence="3" id="KW-0804">Transcription</keyword>
<dbReference type="InterPro" id="IPR050707">
    <property type="entry name" value="HTH_MetabolicPath_Reg"/>
</dbReference>
<feature type="domain" description="IclR-ED" evidence="6">
    <location>
        <begin position="97"/>
        <end position="281"/>
    </location>
</feature>
<dbReference type="GO" id="GO:0045892">
    <property type="term" value="P:negative regulation of DNA-templated transcription"/>
    <property type="evidence" value="ECO:0007669"/>
    <property type="project" value="TreeGrafter"/>
</dbReference>
<dbReference type="SMART" id="SM00346">
    <property type="entry name" value="HTH_ICLR"/>
    <property type="match status" value="1"/>
</dbReference>
<dbReference type="Pfam" id="PF01614">
    <property type="entry name" value="IclR_C"/>
    <property type="match status" value="1"/>
</dbReference>
<dbReference type="GO" id="GO:0003700">
    <property type="term" value="F:DNA-binding transcription factor activity"/>
    <property type="evidence" value="ECO:0007669"/>
    <property type="project" value="TreeGrafter"/>
</dbReference>
<organism evidence="7 8">
    <name type="scientific">Verticiella sediminum</name>
    <dbReference type="NCBI Taxonomy" id="1247510"/>
    <lineage>
        <taxon>Bacteria</taxon>
        <taxon>Pseudomonadati</taxon>
        <taxon>Pseudomonadota</taxon>
        <taxon>Betaproteobacteria</taxon>
        <taxon>Burkholderiales</taxon>
        <taxon>Alcaligenaceae</taxon>
        <taxon>Verticiella</taxon>
    </lineage>
</organism>
<dbReference type="Gene3D" id="3.30.450.40">
    <property type="match status" value="1"/>
</dbReference>
<dbReference type="SUPFAM" id="SSF55781">
    <property type="entry name" value="GAF domain-like"/>
    <property type="match status" value="1"/>
</dbReference>
<evidence type="ECO:0000256" key="3">
    <source>
        <dbReference type="ARBA" id="ARBA00023163"/>
    </source>
</evidence>
<proteinExistence type="predicted"/>
<dbReference type="InterPro" id="IPR029016">
    <property type="entry name" value="GAF-like_dom_sf"/>
</dbReference>
<dbReference type="InterPro" id="IPR014757">
    <property type="entry name" value="Tscrpt_reg_IclR_C"/>
</dbReference>
<dbReference type="PROSITE" id="PS51078">
    <property type="entry name" value="ICLR_ED"/>
    <property type="match status" value="1"/>
</dbReference>
<dbReference type="InterPro" id="IPR036390">
    <property type="entry name" value="WH_DNA-bd_sf"/>
</dbReference>
<keyword evidence="1" id="KW-0805">Transcription regulation</keyword>
<dbReference type="InterPro" id="IPR005471">
    <property type="entry name" value="Tscrpt_reg_IclR_N"/>
</dbReference>
<evidence type="ECO:0000259" key="5">
    <source>
        <dbReference type="PROSITE" id="PS51077"/>
    </source>
</evidence>
<keyword evidence="2" id="KW-0238">DNA-binding</keyword>
<dbReference type="AlphaFoldDB" id="A0A556ACK5"/>
<evidence type="ECO:0000256" key="2">
    <source>
        <dbReference type="ARBA" id="ARBA00023125"/>
    </source>
</evidence>
<dbReference type="PANTHER" id="PTHR30136:SF8">
    <property type="entry name" value="TRANSCRIPTIONAL REGULATORY PROTEIN"/>
    <property type="match status" value="1"/>
</dbReference>
<evidence type="ECO:0000313" key="8">
    <source>
        <dbReference type="Proteomes" id="UP000318405"/>
    </source>
</evidence>
<comment type="caution">
    <text evidence="7">The sequence shown here is derived from an EMBL/GenBank/DDBJ whole genome shotgun (WGS) entry which is preliminary data.</text>
</comment>
<evidence type="ECO:0000313" key="7">
    <source>
        <dbReference type="EMBL" id="TSH90624.1"/>
    </source>
</evidence>
<accession>A0A556ACK5</accession>
<keyword evidence="8" id="KW-1185">Reference proteome</keyword>
<dbReference type="SUPFAM" id="SSF46785">
    <property type="entry name" value="Winged helix' DNA-binding domain"/>
    <property type="match status" value="1"/>
</dbReference>